<keyword evidence="1" id="KW-0325">Glycoprotein</keyword>
<sequence length="125" mass="12822">MVSPLSPPWRRLPLVAALLLIAVSVASASCDNEQLVKVKTWLDGKNDKTFGGLSASFSALLPSDAKKGQKLAAVIPDPANGCSNSSVKLSGLVALAMRGECDFTAKAEIAQAGGAAAILVINTDE</sequence>
<protein>
    <recommendedName>
        <fullName evidence="3">PA domain-containing protein</fullName>
    </recommendedName>
</protein>
<dbReference type="InterPro" id="IPR046450">
    <property type="entry name" value="PA_dom_sf"/>
</dbReference>
<proteinExistence type="predicted"/>
<evidence type="ECO:0000313" key="4">
    <source>
        <dbReference type="EMBL" id="PKI52221.1"/>
    </source>
</evidence>
<dbReference type="EMBL" id="PGOL01001962">
    <property type="protein sequence ID" value="PKI52221.1"/>
    <property type="molecule type" value="Genomic_DNA"/>
</dbReference>
<dbReference type="Proteomes" id="UP000233551">
    <property type="component" value="Unassembled WGS sequence"/>
</dbReference>
<keyword evidence="2" id="KW-0732">Signal</keyword>
<dbReference type="InterPro" id="IPR003137">
    <property type="entry name" value="PA_domain"/>
</dbReference>
<dbReference type="SUPFAM" id="SSF52025">
    <property type="entry name" value="PA domain"/>
    <property type="match status" value="1"/>
</dbReference>
<evidence type="ECO:0000256" key="2">
    <source>
        <dbReference type="SAM" id="SignalP"/>
    </source>
</evidence>
<feature type="chain" id="PRO_5014115256" description="PA domain-containing protein" evidence="2">
    <location>
        <begin position="29"/>
        <end position="125"/>
    </location>
</feature>
<dbReference type="STRING" id="22663.A0A2I0J7J7"/>
<evidence type="ECO:0000259" key="3">
    <source>
        <dbReference type="Pfam" id="PF02225"/>
    </source>
</evidence>
<dbReference type="Pfam" id="PF02225">
    <property type="entry name" value="PA"/>
    <property type="match status" value="1"/>
</dbReference>
<organism evidence="4 5">
    <name type="scientific">Punica granatum</name>
    <name type="common">Pomegranate</name>
    <dbReference type="NCBI Taxonomy" id="22663"/>
    <lineage>
        <taxon>Eukaryota</taxon>
        <taxon>Viridiplantae</taxon>
        <taxon>Streptophyta</taxon>
        <taxon>Embryophyta</taxon>
        <taxon>Tracheophyta</taxon>
        <taxon>Spermatophyta</taxon>
        <taxon>Magnoliopsida</taxon>
        <taxon>eudicotyledons</taxon>
        <taxon>Gunneridae</taxon>
        <taxon>Pentapetalae</taxon>
        <taxon>rosids</taxon>
        <taxon>malvids</taxon>
        <taxon>Myrtales</taxon>
        <taxon>Lythraceae</taxon>
        <taxon>Punica</taxon>
    </lineage>
</organism>
<comment type="caution">
    <text evidence="4">The sequence shown here is derived from an EMBL/GenBank/DDBJ whole genome shotgun (WGS) entry which is preliminary data.</text>
</comment>
<gene>
    <name evidence="4" type="ORF">CRG98_027396</name>
</gene>
<name>A0A2I0J7J7_PUNGR</name>
<dbReference type="AlphaFoldDB" id="A0A2I0J7J7"/>
<keyword evidence="5" id="KW-1185">Reference proteome</keyword>
<feature type="non-terminal residue" evidence="4">
    <location>
        <position position="125"/>
    </location>
</feature>
<dbReference type="Gene3D" id="3.50.30.30">
    <property type="match status" value="1"/>
</dbReference>
<accession>A0A2I0J7J7</accession>
<feature type="domain" description="PA" evidence="3">
    <location>
        <begin position="73"/>
        <end position="124"/>
    </location>
</feature>
<evidence type="ECO:0000256" key="1">
    <source>
        <dbReference type="ARBA" id="ARBA00023180"/>
    </source>
</evidence>
<feature type="signal peptide" evidence="2">
    <location>
        <begin position="1"/>
        <end position="28"/>
    </location>
</feature>
<evidence type="ECO:0000313" key="5">
    <source>
        <dbReference type="Proteomes" id="UP000233551"/>
    </source>
</evidence>
<reference evidence="4 5" key="1">
    <citation type="submission" date="2017-11" db="EMBL/GenBank/DDBJ databases">
        <title>De-novo sequencing of pomegranate (Punica granatum L.) genome.</title>
        <authorList>
            <person name="Akparov Z."/>
            <person name="Amiraslanov A."/>
            <person name="Hajiyeva S."/>
            <person name="Abbasov M."/>
            <person name="Kaur K."/>
            <person name="Hamwieh A."/>
            <person name="Solovyev V."/>
            <person name="Salamov A."/>
            <person name="Braich B."/>
            <person name="Kosarev P."/>
            <person name="Mahmoud A."/>
            <person name="Hajiyev E."/>
            <person name="Babayeva S."/>
            <person name="Izzatullayeva V."/>
            <person name="Mammadov A."/>
            <person name="Mammadov A."/>
            <person name="Sharifova S."/>
            <person name="Ojaghi J."/>
            <person name="Eynullazada K."/>
            <person name="Bayramov B."/>
            <person name="Abdulazimova A."/>
            <person name="Shahmuradov I."/>
        </authorList>
    </citation>
    <scope>NUCLEOTIDE SEQUENCE [LARGE SCALE GENOMIC DNA]</scope>
    <source>
        <strain evidence="5">cv. AG2017</strain>
        <tissue evidence="4">Leaf</tissue>
    </source>
</reference>